<dbReference type="PRINTS" id="PR00419">
    <property type="entry name" value="ADXRDTASE"/>
</dbReference>
<dbReference type="STRING" id="591159.SSQG_00169"/>
<dbReference type="eggNOG" id="COG1233">
    <property type="taxonomic scope" value="Bacteria"/>
</dbReference>
<proteinExistence type="predicted"/>
<gene>
    <name evidence="2" type="ORF">SSQG_00169</name>
</gene>
<dbReference type="RefSeq" id="WP_003987737.1">
    <property type="nucleotide sequence ID" value="NZ_GG657757.1"/>
</dbReference>
<dbReference type="PANTHER" id="PTHR42923">
    <property type="entry name" value="PROTOPORPHYRINOGEN OXIDASE"/>
    <property type="match status" value="1"/>
</dbReference>
<accession>D9X4J2</accession>
<reference evidence="3" key="1">
    <citation type="submission" date="2009-02" db="EMBL/GenBank/DDBJ databases">
        <title>Annotation of Streptomyces viridochromogenes strain DSM 40736.</title>
        <authorList>
            <consortium name="The Broad Institute Genome Sequencing Platform"/>
            <consortium name="Broad Institute Microbial Sequencing Center"/>
            <person name="Fischbach M."/>
            <person name="Godfrey P."/>
            <person name="Ward D."/>
            <person name="Young S."/>
            <person name="Zeng Q."/>
            <person name="Koehrsen M."/>
            <person name="Alvarado L."/>
            <person name="Berlin A.M."/>
            <person name="Bochicchio J."/>
            <person name="Borenstein D."/>
            <person name="Chapman S.B."/>
            <person name="Chen Z."/>
            <person name="Engels R."/>
            <person name="Freedman E."/>
            <person name="Gellesch M."/>
            <person name="Goldberg J."/>
            <person name="Griggs A."/>
            <person name="Gujja S."/>
            <person name="Heilman E.R."/>
            <person name="Heiman D.I."/>
            <person name="Hepburn T.A."/>
            <person name="Howarth C."/>
            <person name="Jen D."/>
            <person name="Larson L."/>
            <person name="Lewis B."/>
            <person name="Mehta T."/>
            <person name="Park D."/>
            <person name="Pearson M."/>
            <person name="Richards J."/>
            <person name="Roberts A."/>
            <person name="Saif S."/>
            <person name="Shea T.D."/>
            <person name="Shenoy N."/>
            <person name="Sisk P."/>
            <person name="Stolte C."/>
            <person name="Sykes S.N."/>
            <person name="Thomson T."/>
            <person name="Walk T."/>
            <person name="White J."/>
            <person name="Yandava C."/>
            <person name="Straight P."/>
            <person name="Clardy J."/>
            <person name="Hung D."/>
            <person name="Kolter R."/>
            <person name="Mekalanos J."/>
            <person name="Walker S."/>
            <person name="Walsh C.T."/>
            <person name="Wieland-Brown L.C."/>
            <person name="Haas B."/>
            <person name="Nusbaum C."/>
            <person name="Birren B."/>
        </authorList>
    </citation>
    <scope>NUCLEOTIDE SEQUENCE [LARGE SCALE GENOMIC DNA]</scope>
    <source>
        <strain evidence="3">DSM 40736 / JCM 4977 / BCRC 1201 / Tue 494</strain>
    </source>
</reference>
<dbReference type="SUPFAM" id="SSF51905">
    <property type="entry name" value="FAD/NAD(P)-binding domain"/>
    <property type="match status" value="1"/>
</dbReference>
<feature type="region of interest" description="Disordered" evidence="1">
    <location>
        <begin position="1"/>
        <end position="34"/>
    </location>
</feature>
<sequence length="152" mass="16260">MTVGPRRTAHRPGRDRLARLLPAPGGTRRADPSGAPHAAVVGGGIAGLTAATALAERGVRVTLYEREPQLGGRLAGWPTRLADGSTVTMSRGFHAFFRQYYNLRALLRRTDPALSRLTGFAKLIPCATRAVARQLRARPAHTAAEARSASSR</sequence>
<dbReference type="InterPro" id="IPR036188">
    <property type="entry name" value="FAD/NAD-bd_sf"/>
</dbReference>
<dbReference type="Gene3D" id="3.40.50.720">
    <property type="entry name" value="NAD(P)-binding Rossmann-like Domain"/>
    <property type="match status" value="1"/>
</dbReference>
<dbReference type="HOGENOM" id="CLU_1721398_0_0_11"/>
<dbReference type="Pfam" id="PF13450">
    <property type="entry name" value="NAD_binding_8"/>
    <property type="match status" value="1"/>
</dbReference>
<name>D9X4J2_STRVT</name>
<dbReference type="InterPro" id="IPR050464">
    <property type="entry name" value="Zeta_carotene_desat/Oxidored"/>
</dbReference>
<dbReference type="AlphaFoldDB" id="D9X4J2"/>
<dbReference type="Proteomes" id="UP000004184">
    <property type="component" value="Unassembled WGS sequence"/>
</dbReference>
<evidence type="ECO:0000313" key="3">
    <source>
        <dbReference type="Proteomes" id="UP000004184"/>
    </source>
</evidence>
<protein>
    <submittedName>
        <fullName evidence="2">Dehydrogenase</fullName>
    </submittedName>
</protein>
<organism evidence="2 3">
    <name type="scientific">Streptomyces viridochromogenes (strain DSM 40736 / JCM 4977 / BCRC 1201 / Tue 494)</name>
    <dbReference type="NCBI Taxonomy" id="591159"/>
    <lineage>
        <taxon>Bacteria</taxon>
        <taxon>Bacillati</taxon>
        <taxon>Actinomycetota</taxon>
        <taxon>Actinomycetes</taxon>
        <taxon>Kitasatosporales</taxon>
        <taxon>Streptomycetaceae</taxon>
        <taxon>Streptomyces</taxon>
    </lineage>
</organism>
<evidence type="ECO:0000256" key="1">
    <source>
        <dbReference type="SAM" id="MobiDB-lite"/>
    </source>
</evidence>
<dbReference type="GO" id="GO:0016491">
    <property type="term" value="F:oxidoreductase activity"/>
    <property type="evidence" value="ECO:0007669"/>
    <property type="project" value="TreeGrafter"/>
</dbReference>
<dbReference type="EMBL" id="GG657757">
    <property type="protein sequence ID" value="EFL29651.1"/>
    <property type="molecule type" value="Genomic_DNA"/>
</dbReference>
<keyword evidence="3" id="KW-1185">Reference proteome</keyword>
<evidence type="ECO:0000313" key="2">
    <source>
        <dbReference type="EMBL" id="EFL29651.1"/>
    </source>
</evidence>
<dbReference type="PANTHER" id="PTHR42923:SF43">
    <property type="entry name" value="AMINE OXIDASE"/>
    <property type="match status" value="1"/>
</dbReference>